<dbReference type="InterPro" id="IPR008984">
    <property type="entry name" value="SMAD_FHA_dom_sf"/>
</dbReference>
<evidence type="ECO:0000256" key="5">
    <source>
        <dbReference type="ARBA" id="ARBA00022989"/>
    </source>
</evidence>
<feature type="region of interest" description="Disordered" evidence="7">
    <location>
        <begin position="188"/>
        <end position="257"/>
    </location>
</feature>
<evidence type="ECO:0000313" key="10">
    <source>
        <dbReference type="EMBL" id="ALE93942.1"/>
    </source>
</evidence>
<evidence type="ECO:0000256" key="7">
    <source>
        <dbReference type="SAM" id="MobiDB-lite"/>
    </source>
</evidence>
<proteinExistence type="predicted"/>
<gene>
    <name evidence="10" type="ORF">AOC05_03160</name>
</gene>
<keyword evidence="6 8" id="KW-0472">Membrane</keyword>
<comment type="subcellular location">
    <subcellularLocation>
        <location evidence="1">Cell membrane</location>
        <topology evidence="1">Multi-pass membrane protein</topology>
    </subcellularLocation>
</comment>
<protein>
    <recommendedName>
        <fullName evidence="9">FHA domain-containing protein</fullName>
    </recommendedName>
</protein>
<feature type="compositionally biased region" description="Pro residues" evidence="7">
    <location>
        <begin position="231"/>
        <end position="243"/>
    </location>
</feature>
<dbReference type="PROSITE" id="PS50006">
    <property type="entry name" value="FHA_DOMAIN"/>
    <property type="match status" value="1"/>
</dbReference>
<reference evidence="11" key="1">
    <citation type="submission" date="2015-09" db="EMBL/GenBank/DDBJ databases">
        <title>Complete genome of Arthrobacter alpinus strain R3.8.</title>
        <authorList>
            <person name="See-Too W.S."/>
            <person name="Chan K.G."/>
        </authorList>
    </citation>
    <scope>NUCLEOTIDE SEQUENCE [LARGE SCALE GENOMIC DNA]</scope>
    <source>
        <strain evidence="11">R3.8</strain>
    </source>
</reference>
<dbReference type="Pfam" id="PF06271">
    <property type="entry name" value="RDD"/>
    <property type="match status" value="1"/>
</dbReference>
<keyword evidence="4 8" id="KW-0812">Transmembrane</keyword>
<feature type="compositionally biased region" description="Low complexity" evidence="7">
    <location>
        <begin position="188"/>
        <end position="230"/>
    </location>
</feature>
<accession>A0A0M4QIV6</accession>
<dbReference type="PANTHER" id="PTHR36115">
    <property type="entry name" value="PROLINE-RICH ANTIGEN HOMOLOG-RELATED"/>
    <property type="match status" value="1"/>
</dbReference>
<keyword evidence="3" id="KW-0597">Phosphoprotein</keyword>
<feature type="domain" description="FHA" evidence="9">
    <location>
        <begin position="289"/>
        <end position="344"/>
    </location>
</feature>
<organism evidence="10 11">
    <name type="scientific">Arthrobacter alpinus</name>
    <dbReference type="NCBI Taxonomy" id="656366"/>
    <lineage>
        <taxon>Bacteria</taxon>
        <taxon>Bacillati</taxon>
        <taxon>Actinomycetota</taxon>
        <taxon>Actinomycetes</taxon>
        <taxon>Micrococcales</taxon>
        <taxon>Micrococcaceae</taxon>
        <taxon>Arthrobacter</taxon>
    </lineage>
</organism>
<dbReference type="Gene3D" id="2.60.200.20">
    <property type="match status" value="1"/>
</dbReference>
<dbReference type="PANTHER" id="PTHR36115:SF6">
    <property type="entry name" value="PROLINE-RICH ANTIGEN HOMOLOG"/>
    <property type="match status" value="1"/>
</dbReference>
<evidence type="ECO:0000259" key="9">
    <source>
        <dbReference type="PROSITE" id="PS50006"/>
    </source>
</evidence>
<evidence type="ECO:0000256" key="3">
    <source>
        <dbReference type="ARBA" id="ARBA00022553"/>
    </source>
</evidence>
<feature type="transmembrane region" description="Helical" evidence="8">
    <location>
        <begin position="54"/>
        <end position="77"/>
    </location>
</feature>
<evidence type="ECO:0000256" key="1">
    <source>
        <dbReference type="ARBA" id="ARBA00004651"/>
    </source>
</evidence>
<dbReference type="PATRIC" id="fig|656366.3.peg.696"/>
<feature type="transmembrane region" description="Helical" evidence="8">
    <location>
        <begin position="16"/>
        <end position="42"/>
    </location>
</feature>
<dbReference type="AlphaFoldDB" id="A0A0M4QIV6"/>
<dbReference type="InterPro" id="IPR051791">
    <property type="entry name" value="Pra-immunoreactive"/>
</dbReference>
<keyword evidence="11" id="KW-1185">Reference proteome</keyword>
<dbReference type="GO" id="GO:0005886">
    <property type="term" value="C:plasma membrane"/>
    <property type="evidence" value="ECO:0007669"/>
    <property type="project" value="UniProtKB-SubCell"/>
</dbReference>
<feature type="transmembrane region" description="Helical" evidence="8">
    <location>
        <begin position="108"/>
        <end position="131"/>
    </location>
</feature>
<evidence type="ECO:0000256" key="4">
    <source>
        <dbReference type="ARBA" id="ARBA00022692"/>
    </source>
</evidence>
<dbReference type="KEGG" id="aaq:AOC05_03160"/>
<keyword evidence="5 8" id="KW-1133">Transmembrane helix</keyword>
<evidence type="ECO:0000256" key="2">
    <source>
        <dbReference type="ARBA" id="ARBA00022475"/>
    </source>
</evidence>
<dbReference type="SUPFAM" id="SSF49879">
    <property type="entry name" value="SMAD/FHA domain"/>
    <property type="match status" value="1"/>
</dbReference>
<keyword evidence="2" id="KW-1003">Cell membrane</keyword>
<dbReference type="InterPro" id="IPR000253">
    <property type="entry name" value="FHA_dom"/>
</dbReference>
<evidence type="ECO:0000256" key="6">
    <source>
        <dbReference type="ARBA" id="ARBA00023136"/>
    </source>
</evidence>
<dbReference type="CDD" id="cd00060">
    <property type="entry name" value="FHA"/>
    <property type="match status" value="1"/>
</dbReference>
<dbReference type="InterPro" id="IPR010432">
    <property type="entry name" value="RDD"/>
</dbReference>
<dbReference type="Proteomes" id="UP000062833">
    <property type="component" value="Chromosome"/>
</dbReference>
<dbReference type="EMBL" id="CP012677">
    <property type="protein sequence ID" value="ALE93942.1"/>
    <property type="molecule type" value="Genomic_DNA"/>
</dbReference>
<evidence type="ECO:0000256" key="8">
    <source>
        <dbReference type="SAM" id="Phobius"/>
    </source>
</evidence>
<evidence type="ECO:0000313" key="11">
    <source>
        <dbReference type="Proteomes" id="UP000062833"/>
    </source>
</evidence>
<name>A0A0M4QIV6_9MICC</name>
<sequence>MSDGTDLVPGGAGRRLLAWVIDSVLPGILIGVAVAVGIALMSEKVEGGYRTIDFSWLLILTGIAFLLSLGYRVWLWIWEAKAGKTPGNVMLGLRTTNIEGGPPGLLAIFLRTLIIALGSVVPYVGSVLLVVSNAWDTNGKRQGWHDKVAHTLVWNVKAGRDPLETGGLAGRVSFAPAPMPAISHVNSPLAQAPQAQMPPTNPPLAQMPQAPQQFAPPAVDTFAPPARQPAAPGPLAAPGPVPAPVAAVPQPMPADQDDLGETRVRPAAATSGLRLTFDDGRTETVATVALLGRNPAGYDGEMIERLVSVQDSSRSVSKTHLHLQVAPEGLWVTDRNSTNGSAITHPSGLKSPLPGGVPQLADIGDTVHFGDRSFLVGRA</sequence>